<keyword evidence="5" id="KW-0949">S-adenosyl-L-methionine</keyword>
<protein>
    <recommendedName>
        <fullName evidence="7">Methyltransferase small domain-containing protein</fullName>
    </recommendedName>
</protein>
<gene>
    <name evidence="8" type="ORF">E3P99_02302</name>
</gene>
<dbReference type="GO" id="GO:0035657">
    <property type="term" value="C:eRF1 methyltransferase complex"/>
    <property type="evidence" value="ECO:0007669"/>
    <property type="project" value="TreeGrafter"/>
</dbReference>
<accession>A0A4T0FKL6</accession>
<dbReference type="InterPro" id="IPR007848">
    <property type="entry name" value="Small_mtfrase_dom"/>
</dbReference>
<dbReference type="OrthoDB" id="406152at2759"/>
<dbReference type="PANTHER" id="PTHR45875:SF1">
    <property type="entry name" value="METHYLTRANSFERASE N6AMT1"/>
    <property type="match status" value="1"/>
</dbReference>
<dbReference type="GO" id="GO:0032259">
    <property type="term" value="P:methylation"/>
    <property type="evidence" value="ECO:0007669"/>
    <property type="project" value="UniProtKB-KW"/>
</dbReference>
<evidence type="ECO:0000313" key="8">
    <source>
        <dbReference type="EMBL" id="TIA88932.1"/>
    </source>
</evidence>
<feature type="domain" description="Methyltransferase small" evidence="7">
    <location>
        <begin position="54"/>
        <end position="137"/>
    </location>
</feature>
<dbReference type="PROSITE" id="PS00092">
    <property type="entry name" value="N6_MTASE"/>
    <property type="match status" value="1"/>
</dbReference>
<sequence>MSGGEKVSVPTPDLSHLKAADYARVYEPSEDTFALLDALEMDYWEIRTQQPRICYEIGSGSGCVIAFVASILKSSCLYVAADINEHASKCTQATATRNGYSVQAINANLMDCLRLERSVDLLLFNPPYVPTEEEEYSQSQLTKQLSSALSGGNLGMELTELVLSRLDTLLSPNGALYLVAIRQNKPEEICQRLNDTGNFTASILLKRRAGIELLHIIKCSPH</sequence>
<comment type="similarity">
    <text evidence="2">Belongs to the eukaryotic/archaeal PrmC-related family.</text>
</comment>
<evidence type="ECO:0000256" key="4">
    <source>
        <dbReference type="ARBA" id="ARBA00022679"/>
    </source>
</evidence>
<evidence type="ECO:0000256" key="3">
    <source>
        <dbReference type="ARBA" id="ARBA00022603"/>
    </source>
</evidence>
<keyword evidence="3" id="KW-0489">Methyltransferase</keyword>
<evidence type="ECO:0000256" key="2">
    <source>
        <dbReference type="ARBA" id="ARBA00006149"/>
    </source>
</evidence>
<dbReference type="Proteomes" id="UP000310189">
    <property type="component" value="Unassembled WGS sequence"/>
</dbReference>
<keyword evidence="6" id="KW-0539">Nucleus</keyword>
<evidence type="ECO:0000256" key="5">
    <source>
        <dbReference type="ARBA" id="ARBA00022691"/>
    </source>
</evidence>
<evidence type="ECO:0000256" key="1">
    <source>
        <dbReference type="ARBA" id="ARBA00004123"/>
    </source>
</evidence>
<comment type="subcellular location">
    <subcellularLocation>
        <location evidence="1">Nucleus</location>
    </subcellularLocation>
</comment>
<dbReference type="Gene3D" id="3.40.50.150">
    <property type="entry name" value="Vaccinia Virus protein VP39"/>
    <property type="match status" value="1"/>
</dbReference>
<dbReference type="InterPro" id="IPR052190">
    <property type="entry name" value="Euk-Arch_PrmC-MTase"/>
</dbReference>
<organism evidence="8 9">
    <name type="scientific">Wallemia hederae</name>
    <dbReference type="NCBI Taxonomy" id="1540922"/>
    <lineage>
        <taxon>Eukaryota</taxon>
        <taxon>Fungi</taxon>
        <taxon>Dikarya</taxon>
        <taxon>Basidiomycota</taxon>
        <taxon>Wallemiomycotina</taxon>
        <taxon>Wallemiomycetes</taxon>
        <taxon>Wallemiales</taxon>
        <taxon>Wallemiaceae</taxon>
        <taxon>Wallemia</taxon>
    </lineage>
</organism>
<dbReference type="GO" id="GO:0003676">
    <property type="term" value="F:nucleic acid binding"/>
    <property type="evidence" value="ECO:0007669"/>
    <property type="project" value="InterPro"/>
</dbReference>
<keyword evidence="4" id="KW-0808">Transferase</keyword>
<dbReference type="InterPro" id="IPR002052">
    <property type="entry name" value="DNA_methylase_N6_adenine_CS"/>
</dbReference>
<evidence type="ECO:0000313" key="9">
    <source>
        <dbReference type="Proteomes" id="UP000310189"/>
    </source>
</evidence>
<dbReference type="GO" id="GO:0008276">
    <property type="term" value="F:protein methyltransferase activity"/>
    <property type="evidence" value="ECO:0007669"/>
    <property type="project" value="TreeGrafter"/>
</dbReference>
<dbReference type="Pfam" id="PF05175">
    <property type="entry name" value="MTS"/>
    <property type="match status" value="1"/>
</dbReference>
<dbReference type="GO" id="GO:0008757">
    <property type="term" value="F:S-adenosylmethionine-dependent methyltransferase activity"/>
    <property type="evidence" value="ECO:0007669"/>
    <property type="project" value="TreeGrafter"/>
</dbReference>
<evidence type="ECO:0000256" key="6">
    <source>
        <dbReference type="ARBA" id="ARBA00023242"/>
    </source>
</evidence>
<keyword evidence="9" id="KW-1185">Reference proteome</keyword>
<dbReference type="InterPro" id="IPR029063">
    <property type="entry name" value="SAM-dependent_MTases_sf"/>
</dbReference>
<dbReference type="GO" id="GO:0005634">
    <property type="term" value="C:nucleus"/>
    <property type="evidence" value="ECO:0007669"/>
    <property type="project" value="UniProtKB-SubCell"/>
</dbReference>
<dbReference type="InterPro" id="IPR004557">
    <property type="entry name" value="PrmC-related"/>
</dbReference>
<evidence type="ECO:0000259" key="7">
    <source>
        <dbReference type="Pfam" id="PF05175"/>
    </source>
</evidence>
<reference evidence="8 9" key="1">
    <citation type="submission" date="2019-03" db="EMBL/GenBank/DDBJ databases">
        <title>Sequencing 23 genomes of Wallemia ichthyophaga.</title>
        <authorList>
            <person name="Gostincar C."/>
        </authorList>
    </citation>
    <scope>NUCLEOTIDE SEQUENCE [LARGE SCALE GENOMIC DNA]</scope>
    <source>
        <strain evidence="8 9">EXF-5753</strain>
    </source>
</reference>
<dbReference type="SUPFAM" id="SSF53335">
    <property type="entry name" value="S-adenosyl-L-methionine-dependent methyltransferases"/>
    <property type="match status" value="1"/>
</dbReference>
<dbReference type="FunFam" id="3.40.50.150:FF:000077">
    <property type="entry name" value="HemK methyltransferase family member 2"/>
    <property type="match status" value="1"/>
</dbReference>
<comment type="caution">
    <text evidence="8">The sequence shown here is derived from an EMBL/GenBank/DDBJ whole genome shotgun (WGS) entry which is preliminary data.</text>
</comment>
<dbReference type="PANTHER" id="PTHR45875">
    <property type="entry name" value="METHYLTRANSFERASE N6AMT1"/>
    <property type="match status" value="1"/>
</dbReference>
<dbReference type="EMBL" id="SPNW01000032">
    <property type="protein sequence ID" value="TIA88932.1"/>
    <property type="molecule type" value="Genomic_DNA"/>
</dbReference>
<dbReference type="AlphaFoldDB" id="A0A4T0FKL6"/>
<name>A0A4T0FKL6_9BASI</name>
<dbReference type="NCBIfam" id="TIGR00537">
    <property type="entry name" value="hemK_rel_arch"/>
    <property type="match status" value="1"/>
</dbReference>
<proteinExistence type="inferred from homology"/>